<dbReference type="Pfam" id="PF13305">
    <property type="entry name" value="TetR_C_33"/>
    <property type="match status" value="1"/>
</dbReference>
<dbReference type="RefSeq" id="WP_379153964.1">
    <property type="nucleotide sequence ID" value="NZ_JBHSRJ010000004.1"/>
</dbReference>
<keyword evidence="7" id="KW-1185">Reference proteome</keyword>
<dbReference type="SUPFAM" id="SSF48498">
    <property type="entry name" value="Tetracyclin repressor-like, C-terminal domain"/>
    <property type="match status" value="1"/>
</dbReference>
<dbReference type="InterPro" id="IPR050109">
    <property type="entry name" value="HTH-type_TetR-like_transc_reg"/>
</dbReference>
<dbReference type="Proteomes" id="UP001596135">
    <property type="component" value="Unassembled WGS sequence"/>
</dbReference>
<evidence type="ECO:0000259" key="5">
    <source>
        <dbReference type="PROSITE" id="PS50977"/>
    </source>
</evidence>
<dbReference type="InterPro" id="IPR036271">
    <property type="entry name" value="Tet_transcr_reg_TetR-rel_C_sf"/>
</dbReference>
<gene>
    <name evidence="6" type="ORF">ACFPYL_11430</name>
</gene>
<dbReference type="PANTHER" id="PTHR30055">
    <property type="entry name" value="HTH-TYPE TRANSCRIPTIONAL REGULATOR RUTR"/>
    <property type="match status" value="1"/>
</dbReference>
<feature type="domain" description="HTH tetR-type" evidence="5">
    <location>
        <begin position="11"/>
        <end position="71"/>
    </location>
</feature>
<dbReference type="PROSITE" id="PS50977">
    <property type="entry name" value="HTH_TETR_2"/>
    <property type="match status" value="1"/>
</dbReference>
<dbReference type="InterPro" id="IPR025996">
    <property type="entry name" value="MT1864/Rv1816-like_C"/>
</dbReference>
<keyword evidence="3" id="KW-0804">Transcription</keyword>
<comment type="caution">
    <text evidence="6">The sequence shown here is derived from an EMBL/GenBank/DDBJ whole genome shotgun (WGS) entry which is preliminary data.</text>
</comment>
<evidence type="ECO:0000256" key="3">
    <source>
        <dbReference type="ARBA" id="ARBA00023163"/>
    </source>
</evidence>
<dbReference type="InterPro" id="IPR009057">
    <property type="entry name" value="Homeodomain-like_sf"/>
</dbReference>
<organism evidence="6 7">
    <name type="scientific">Nocardioides hankookensis</name>
    <dbReference type="NCBI Taxonomy" id="443157"/>
    <lineage>
        <taxon>Bacteria</taxon>
        <taxon>Bacillati</taxon>
        <taxon>Actinomycetota</taxon>
        <taxon>Actinomycetes</taxon>
        <taxon>Propionibacteriales</taxon>
        <taxon>Nocardioidaceae</taxon>
        <taxon>Nocardioides</taxon>
    </lineage>
</organism>
<dbReference type="SUPFAM" id="SSF46689">
    <property type="entry name" value="Homeodomain-like"/>
    <property type="match status" value="1"/>
</dbReference>
<reference evidence="7" key="1">
    <citation type="journal article" date="2019" name="Int. J. Syst. Evol. Microbiol.">
        <title>The Global Catalogue of Microorganisms (GCM) 10K type strain sequencing project: providing services to taxonomists for standard genome sequencing and annotation.</title>
        <authorList>
            <consortium name="The Broad Institute Genomics Platform"/>
            <consortium name="The Broad Institute Genome Sequencing Center for Infectious Disease"/>
            <person name="Wu L."/>
            <person name="Ma J."/>
        </authorList>
    </citation>
    <scope>NUCLEOTIDE SEQUENCE [LARGE SCALE GENOMIC DNA]</scope>
    <source>
        <strain evidence="7">CCUG 54522</strain>
    </source>
</reference>
<protein>
    <submittedName>
        <fullName evidence="6">TetR/AcrR family transcriptional regulator</fullName>
    </submittedName>
</protein>
<evidence type="ECO:0000256" key="2">
    <source>
        <dbReference type="ARBA" id="ARBA00023125"/>
    </source>
</evidence>
<feature type="DNA-binding region" description="H-T-H motif" evidence="4">
    <location>
        <begin position="34"/>
        <end position="53"/>
    </location>
</feature>
<evidence type="ECO:0000256" key="4">
    <source>
        <dbReference type="PROSITE-ProRule" id="PRU00335"/>
    </source>
</evidence>
<dbReference type="PANTHER" id="PTHR30055:SF234">
    <property type="entry name" value="HTH-TYPE TRANSCRIPTIONAL REGULATOR BETI"/>
    <property type="match status" value="1"/>
</dbReference>
<dbReference type="InterPro" id="IPR001647">
    <property type="entry name" value="HTH_TetR"/>
</dbReference>
<dbReference type="Gene3D" id="1.10.357.10">
    <property type="entry name" value="Tetracycline Repressor, domain 2"/>
    <property type="match status" value="1"/>
</dbReference>
<proteinExistence type="predicted"/>
<sequence>MAPKSRAENRADQTRAILDRARAQLAEVGPAALSVRQIARDVGLVSSAVYRYFPSRDHLLTALIIEAYDELGTVVEAADPGFLAWADAIRAWALAHPHEYALLYGSPVPGYVAPDDTVPAAGRITGALLAMVAESQLAGDTLAAPTGRLSRAEHAALGPVREAVGTPVDDDRMLRWLMAWSTVFGHLSLELFGHMHRGVLDYEAHFRQVTGQLAADLGLIR</sequence>
<evidence type="ECO:0000313" key="6">
    <source>
        <dbReference type="EMBL" id="MFC6043692.1"/>
    </source>
</evidence>
<accession>A0ABW1LK99</accession>
<evidence type="ECO:0000313" key="7">
    <source>
        <dbReference type="Proteomes" id="UP001596135"/>
    </source>
</evidence>
<name>A0ABW1LK99_9ACTN</name>
<keyword evidence="2 4" id="KW-0238">DNA-binding</keyword>
<dbReference type="Pfam" id="PF00440">
    <property type="entry name" value="TetR_N"/>
    <property type="match status" value="1"/>
</dbReference>
<evidence type="ECO:0000256" key="1">
    <source>
        <dbReference type="ARBA" id="ARBA00023015"/>
    </source>
</evidence>
<dbReference type="EMBL" id="JBHSRJ010000004">
    <property type="protein sequence ID" value="MFC6043692.1"/>
    <property type="molecule type" value="Genomic_DNA"/>
</dbReference>
<keyword evidence="1" id="KW-0805">Transcription regulation</keyword>